<organism evidence="2">
    <name type="scientific">Manihot esculenta</name>
    <name type="common">Cassava</name>
    <name type="synonym">Jatropha manihot</name>
    <dbReference type="NCBI Taxonomy" id="3983"/>
    <lineage>
        <taxon>Eukaryota</taxon>
        <taxon>Viridiplantae</taxon>
        <taxon>Streptophyta</taxon>
        <taxon>Embryophyta</taxon>
        <taxon>Tracheophyta</taxon>
        <taxon>Spermatophyta</taxon>
        <taxon>Magnoliopsida</taxon>
        <taxon>eudicotyledons</taxon>
        <taxon>Gunneridae</taxon>
        <taxon>Pentapetalae</taxon>
        <taxon>rosids</taxon>
        <taxon>fabids</taxon>
        <taxon>Malpighiales</taxon>
        <taxon>Euphorbiaceae</taxon>
        <taxon>Crotonoideae</taxon>
        <taxon>Manihoteae</taxon>
        <taxon>Manihot</taxon>
    </lineage>
</organism>
<keyword evidence="1" id="KW-0812">Transmembrane</keyword>
<proteinExistence type="predicted"/>
<feature type="transmembrane region" description="Helical" evidence="1">
    <location>
        <begin position="20"/>
        <end position="41"/>
    </location>
</feature>
<accession>A0A2C9W267</accession>
<keyword evidence="1" id="KW-0472">Membrane</keyword>
<evidence type="ECO:0000256" key="1">
    <source>
        <dbReference type="SAM" id="Phobius"/>
    </source>
</evidence>
<evidence type="ECO:0000313" key="2">
    <source>
        <dbReference type="EMBL" id="OAY53048.1"/>
    </source>
</evidence>
<gene>
    <name evidence="2" type="ORF">MANES_04G131600</name>
</gene>
<keyword evidence="1" id="KW-1133">Transmembrane helix</keyword>
<reference evidence="2" key="1">
    <citation type="submission" date="2016-02" db="EMBL/GenBank/DDBJ databases">
        <title>WGS assembly of Manihot esculenta.</title>
        <authorList>
            <person name="Bredeson J.V."/>
            <person name="Prochnik S.E."/>
            <person name="Lyons J.B."/>
            <person name="Schmutz J."/>
            <person name="Grimwood J."/>
            <person name="Vrebalov J."/>
            <person name="Bart R.S."/>
            <person name="Amuge T."/>
            <person name="Ferguson M.E."/>
            <person name="Green R."/>
            <person name="Putnam N."/>
            <person name="Stites J."/>
            <person name="Rounsley S."/>
            <person name="Rokhsar D.S."/>
        </authorList>
    </citation>
    <scope>NUCLEOTIDE SEQUENCE [LARGE SCALE GENOMIC DNA]</scope>
    <source>
        <tissue evidence="2">Leaf</tissue>
    </source>
</reference>
<name>A0A2C9W267_MANES</name>
<dbReference type="AlphaFoldDB" id="A0A2C9W267"/>
<dbReference type="EMBL" id="CM004390">
    <property type="protein sequence ID" value="OAY53048.1"/>
    <property type="molecule type" value="Genomic_DNA"/>
</dbReference>
<sequence length="64" mass="7532">MVCLGVLFGCKHSRSITDYVLSALVIIAILFCLRIFCYTIYRLLKKDDLQDHGMEMQQERTRYV</sequence>
<protein>
    <submittedName>
        <fullName evidence="2">Uncharacterized protein</fullName>
    </submittedName>
</protein>